<feature type="signal peptide" evidence="1">
    <location>
        <begin position="1"/>
        <end position="18"/>
    </location>
</feature>
<dbReference type="EMBL" id="JARQDV010000009">
    <property type="protein sequence ID" value="MDT2965591.1"/>
    <property type="molecule type" value="Genomic_DNA"/>
</dbReference>
<dbReference type="RefSeq" id="WP_010747588.1">
    <property type="nucleotide sequence ID" value="NZ_CP066024.1"/>
</dbReference>
<protein>
    <submittedName>
        <fullName evidence="2">Sugar ABC transporter substrate-binding protein</fullName>
    </submittedName>
</protein>
<reference evidence="2" key="1">
    <citation type="submission" date="2023-03" db="EMBL/GenBank/DDBJ databases">
        <authorList>
            <person name="Shen W."/>
            <person name="Cai J."/>
        </authorList>
    </citation>
    <scope>NUCLEOTIDE SEQUENCE</scope>
    <source>
        <strain evidence="2">K72-2</strain>
    </source>
</reference>
<evidence type="ECO:0000313" key="2">
    <source>
        <dbReference type="EMBL" id="MDT2965591.1"/>
    </source>
</evidence>
<evidence type="ECO:0000313" key="3">
    <source>
        <dbReference type="Proteomes" id="UP001268896"/>
    </source>
</evidence>
<keyword evidence="1" id="KW-0732">Signal</keyword>
<feature type="chain" id="PRO_5043454597" evidence="1">
    <location>
        <begin position="19"/>
        <end position="565"/>
    </location>
</feature>
<gene>
    <name evidence="2" type="ORF">P7I32_13325</name>
</gene>
<proteinExistence type="predicted"/>
<accession>A0AAW8ULH8</accession>
<comment type="caution">
    <text evidence="2">The sequence shown here is derived from an EMBL/GenBank/DDBJ whole genome shotgun (WGS) entry which is preliminary data.</text>
</comment>
<name>A0AAW8ULH8_ENTCA</name>
<dbReference type="SUPFAM" id="SSF53850">
    <property type="entry name" value="Periplasmic binding protein-like II"/>
    <property type="match status" value="1"/>
</dbReference>
<dbReference type="Gene3D" id="3.40.190.10">
    <property type="entry name" value="Periplasmic binding protein-like II"/>
    <property type="match status" value="2"/>
</dbReference>
<dbReference type="AlphaFoldDB" id="A0AAW8ULH8"/>
<sequence>MKKFGKVAVTAMALALLAGCGSGNGKGDKDGGTQATDSDGNKKYTAFMAVPGSEVPDDSRLNNVFAEEFGWRVKVSWLTGQTAKERIGVMVSGGEYPDIVDASDGRSAMIDAGAYVPLEDKLDDYPNLKATLSDIQWEKIKADNDGHIYTIPQFAQKDGTVDTATSYGGEAFWIQKRVLKWANYPEINTVEQYFDLINKYLAENPDTDGQKNIGFEILSDDWRYFCLENPPQFLAGYPNDGAAIVDPDTMKAKVYDKIPEAKEYYKILSEQFEKGTIDPETFTAKYDQYIAKLSSGRVLGMIDQGWNFQSARDSLVSQGKDELTWAPLDLTLDENVQPQYREGGVLSTQGGIGITTSCKDVDGVLQMWDDMVSEKGMILRNWGEKGVDYEVDDDGMFYRTDEQWANWKDTDYVQKNSVAFGYMPGYRGYLPDGKNTILPSEQISEFRKTLSDIDKEVLDAYKVDNWTQMVRLQDPIQPWFPIYTERNKWTSSDPAGIASQNMQEVKMQWLPKVIMGGPAAYEQNWEDYMTAYDSQIDYKAFEDTLTKEVKRRVEIEKELEAKVDK</sequence>
<organism evidence="2 3">
    <name type="scientific">Enterococcus casseliflavus</name>
    <name type="common">Enterococcus flavescens</name>
    <dbReference type="NCBI Taxonomy" id="37734"/>
    <lineage>
        <taxon>Bacteria</taxon>
        <taxon>Bacillati</taxon>
        <taxon>Bacillota</taxon>
        <taxon>Bacilli</taxon>
        <taxon>Lactobacillales</taxon>
        <taxon>Enterococcaceae</taxon>
        <taxon>Enterococcus</taxon>
    </lineage>
</organism>
<dbReference type="PROSITE" id="PS51257">
    <property type="entry name" value="PROKAR_LIPOPROTEIN"/>
    <property type="match status" value="1"/>
</dbReference>
<dbReference type="Proteomes" id="UP001268896">
    <property type="component" value="Unassembled WGS sequence"/>
</dbReference>
<evidence type="ECO:0000256" key="1">
    <source>
        <dbReference type="SAM" id="SignalP"/>
    </source>
</evidence>